<proteinExistence type="predicted"/>
<evidence type="ECO:0000313" key="2">
    <source>
        <dbReference type="Proteomes" id="UP000556329"/>
    </source>
</evidence>
<accession>A0A841PP50</accession>
<name>A0A841PP50_9HYPH</name>
<dbReference type="AlphaFoldDB" id="A0A841PP50"/>
<organism evidence="1 2">
    <name type="scientific">Mesorhizobium sangaii</name>
    <dbReference type="NCBI Taxonomy" id="505389"/>
    <lineage>
        <taxon>Bacteria</taxon>
        <taxon>Pseudomonadati</taxon>
        <taxon>Pseudomonadota</taxon>
        <taxon>Alphaproteobacteria</taxon>
        <taxon>Hyphomicrobiales</taxon>
        <taxon>Phyllobacteriaceae</taxon>
        <taxon>Mesorhizobium</taxon>
    </lineage>
</organism>
<dbReference type="EMBL" id="JACHEF010000005">
    <property type="protein sequence ID" value="MBB6412420.1"/>
    <property type="molecule type" value="Genomic_DNA"/>
</dbReference>
<reference evidence="1 2" key="1">
    <citation type="submission" date="2020-08" db="EMBL/GenBank/DDBJ databases">
        <title>Genomic Encyclopedia of Type Strains, Phase IV (KMG-IV): sequencing the most valuable type-strain genomes for metagenomic binning, comparative biology and taxonomic classification.</title>
        <authorList>
            <person name="Goeker M."/>
        </authorList>
    </citation>
    <scope>NUCLEOTIDE SEQUENCE [LARGE SCALE GENOMIC DNA]</scope>
    <source>
        <strain evidence="1 2">DSM 100039</strain>
    </source>
</reference>
<sequence length="72" mass="7803">MPLNLSSATTRSALAEPCAALTLGVLPLTPERQRLMDAGLDPGPIEEADDFYIMRMRDPDGNLVVFASAQRD</sequence>
<protein>
    <submittedName>
        <fullName evidence="1">Uncharacterized protein</fullName>
    </submittedName>
</protein>
<dbReference type="SUPFAM" id="SSF54593">
    <property type="entry name" value="Glyoxalase/Bleomycin resistance protein/Dihydroxybiphenyl dioxygenase"/>
    <property type="match status" value="1"/>
</dbReference>
<gene>
    <name evidence="1" type="ORF">HNQ71_005110</name>
</gene>
<evidence type="ECO:0000313" key="1">
    <source>
        <dbReference type="EMBL" id="MBB6412420.1"/>
    </source>
</evidence>
<dbReference type="RefSeq" id="WP_184875350.1">
    <property type="nucleotide sequence ID" value="NZ_JACHEF010000005.1"/>
</dbReference>
<dbReference type="Proteomes" id="UP000556329">
    <property type="component" value="Unassembled WGS sequence"/>
</dbReference>
<comment type="caution">
    <text evidence="1">The sequence shown here is derived from an EMBL/GenBank/DDBJ whole genome shotgun (WGS) entry which is preliminary data.</text>
</comment>
<dbReference type="InterPro" id="IPR029068">
    <property type="entry name" value="Glyas_Bleomycin-R_OHBP_Dase"/>
</dbReference>
<keyword evidence="2" id="KW-1185">Reference proteome</keyword>